<dbReference type="GeneID" id="34527669"/>
<name>J7SA56_HUIN7</name>
<dbReference type="InterPro" id="IPR008271">
    <property type="entry name" value="Ser/Thr_kinase_AS"/>
</dbReference>
<feature type="region of interest" description="Disordered" evidence="11">
    <location>
        <begin position="1"/>
        <end position="65"/>
    </location>
</feature>
<dbReference type="InterPro" id="IPR017441">
    <property type="entry name" value="Protein_kinase_ATP_BS"/>
</dbReference>
<evidence type="ECO:0000256" key="4">
    <source>
        <dbReference type="ARBA" id="ARBA00022741"/>
    </source>
</evidence>
<dbReference type="PROSITE" id="PS50011">
    <property type="entry name" value="PROTEIN_KINASE_DOM"/>
    <property type="match status" value="1"/>
</dbReference>
<organism evidence="13 14">
    <name type="scientific">Huiozyma naganishii (strain ATCC MYA-139 / BCRC 22969 / CBS 8797 / KCTC 17520 / NBRC 10181 / NCYC 3082 / Yp74L-3)</name>
    <name type="common">Yeast</name>
    <name type="synonym">Kazachstania naganishii</name>
    <dbReference type="NCBI Taxonomy" id="1071383"/>
    <lineage>
        <taxon>Eukaryota</taxon>
        <taxon>Fungi</taxon>
        <taxon>Dikarya</taxon>
        <taxon>Ascomycota</taxon>
        <taxon>Saccharomycotina</taxon>
        <taxon>Saccharomycetes</taxon>
        <taxon>Saccharomycetales</taxon>
        <taxon>Saccharomycetaceae</taxon>
        <taxon>Huiozyma</taxon>
    </lineage>
</organism>
<evidence type="ECO:0000256" key="10">
    <source>
        <dbReference type="PROSITE-ProRule" id="PRU10141"/>
    </source>
</evidence>
<dbReference type="GO" id="GO:0005524">
    <property type="term" value="F:ATP binding"/>
    <property type="evidence" value="ECO:0007669"/>
    <property type="project" value="UniProtKB-UniRule"/>
</dbReference>
<dbReference type="STRING" id="1071383.J7SA56"/>
<dbReference type="FunFam" id="1.10.510.10:FF:000731">
    <property type="entry name" value="Serine/threonine-protein kinase RCK1"/>
    <property type="match status" value="1"/>
</dbReference>
<keyword evidence="3" id="KW-0808">Transferase</keyword>
<evidence type="ECO:0000313" key="13">
    <source>
        <dbReference type="EMBL" id="CCK71926.1"/>
    </source>
</evidence>
<keyword evidence="2" id="KW-0723">Serine/threonine-protein kinase</keyword>
<evidence type="ECO:0000256" key="8">
    <source>
        <dbReference type="ARBA" id="ARBA00047899"/>
    </source>
</evidence>
<keyword evidence="4 10" id="KW-0547">Nucleotide-binding</keyword>
<feature type="domain" description="Protein kinase" evidence="12">
    <location>
        <begin position="155"/>
        <end position="467"/>
    </location>
</feature>
<comment type="catalytic activity">
    <reaction evidence="8">
        <text>L-threonyl-[protein] + ATP = O-phospho-L-threonyl-[protein] + ADP + H(+)</text>
        <dbReference type="Rhea" id="RHEA:46608"/>
        <dbReference type="Rhea" id="RHEA-COMP:11060"/>
        <dbReference type="Rhea" id="RHEA-COMP:11605"/>
        <dbReference type="ChEBI" id="CHEBI:15378"/>
        <dbReference type="ChEBI" id="CHEBI:30013"/>
        <dbReference type="ChEBI" id="CHEBI:30616"/>
        <dbReference type="ChEBI" id="CHEBI:61977"/>
        <dbReference type="ChEBI" id="CHEBI:456216"/>
        <dbReference type="EC" id="2.7.11.1"/>
    </reaction>
</comment>
<dbReference type="KEGG" id="kng:KNAG_0I01360"/>
<evidence type="ECO:0000313" key="14">
    <source>
        <dbReference type="Proteomes" id="UP000006310"/>
    </source>
</evidence>
<accession>J7SA56</accession>
<comment type="catalytic activity">
    <reaction evidence="9">
        <text>L-seryl-[protein] + ATP = O-phospho-L-seryl-[protein] + ADP + H(+)</text>
        <dbReference type="Rhea" id="RHEA:17989"/>
        <dbReference type="Rhea" id="RHEA-COMP:9863"/>
        <dbReference type="Rhea" id="RHEA-COMP:11604"/>
        <dbReference type="ChEBI" id="CHEBI:15378"/>
        <dbReference type="ChEBI" id="CHEBI:29999"/>
        <dbReference type="ChEBI" id="CHEBI:30616"/>
        <dbReference type="ChEBI" id="CHEBI:83421"/>
        <dbReference type="ChEBI" id="CHEBI:456216"/>
        <dbReference type="EC" id="2.7.11.1"/>
    </reaction>
</comment>
<evidence type="ECO:0000256" key="1">
    <source>
        <dbReference type="ARBA" id="ARBA00012513"/>
    </source>
</evidence>
<dbReference type="PANTHER" id="PTHR24347">
    <property type="entry name" value="SERINE/THREONINE-PROTEIN KINASE"/>
    <property type="match status" value="1"/>
</dbReference>
<dbReference type="GO" id="GO:0007231">
    <property type="term" value="P:osmosensory signaling pathway"/>
    <property type="evidence" value="ECO:0007669"/>
    <property type="project" value="EnsemblFungi"/>
</dbReference>
<dbReference type="GO" id="GO:0005516">
    <property type="term" value="F:calmodulin binding"/>
    <property type="evidence" value="ECO:0007669"/>
    <property type="project" value="UniProtKB-KW"/>
</dbReference>
<dbReference type="GO" id="GO:0040020">
    <property type="term" value="P:regulation of meiotic nuclear division"/>
    <property type="evidence" value="ECO:0007669"/>
    <property type="project" value="EnsemblFungi"/>
</dbReference>
<evidence type="ECO:0000256" key="6">
    <source>
        <dbReference type="ARBA" id="ARBA00022840"/>
    </source>
</evidence>
<feature type="binding site" evidence="10">
    <location>
        <position position="194"/>
    </location>
    <ligand>
        <name>ATP</name>
        <dbReference type="ChEBI" id="CHEBI:30616"/>
    </ligand>
</feature>
<reference evidence="13 14" key="1">
    <citation type="journal article" date="2011" name="Proc. Natl. Acad. Sci. U.S.A.">
        <title>Evolutionary erosion of yeast sex chromosomes by mating-type switching accidents.</title>
        <authorList>
            <person name="Gordon J.L."/>
            <person name="Armisen D."/>
            <person name="Proux-Wera E."/>
            <person name="Oheigeartaigh S.S."/>
            <person name="Byrne K.P."/>
            <person name="Wolfe K.H."/>
        </authorList>
    </citation>
    <scope>NUCLEOTIDE SEQUENCE [LARGE SCALE GENOMIC DNA]</scope>
    <source>
        <strain evidence="14">ATCC MYA-139 / BCRC 22969 / CBS 8797 / CCRC 22969 / KCTC 17520 / NBRC 10181 / NCYC 3082</strain>
    </source>
</reference>
<dbReference type="Pfam" id="PF00069">
    <property type="entry name" value="Pkinase"/>
    <property type="match status" value="1"/>
</dbReference>
<dbReference type="GO" id="GO:0005737">
    <property type="term" value="C:cytoplasm"/>
    <property type="evidence" value="ECO:0007669"/>
    <property type="project" value="EnsemblFungi"/>
</dbReference>
<dbReference type="OMA" id="FKARDTV"/>
<dbReference type="AlphaFoldDB" id="J7SA56"/>
<dbReference type="OrthoDB" id="1738954at2759"/>
<evidence type="ECO:0000256" key="3">
    <source>
        <dbReference type="ARBA" id="ARBA00022679"/>
    </source>
</evidence>
<evidence type="ECO:0000256" key="7">
    <source>
        <dbReference type="ARBA" id="ARBA00022860"/>
    </source>
</evidence>
<evidence type="ECO:0000259" key="12">
    <source>
        <dbReference type="PROSITE" id="PS50011"/>
    </source>
</evidence>
<dbReference type="GO" id="GO:0034599">
    <property type="term" value="P:cellular response to oxidative stress"/>
    <property type="evidence" value="ECO:0007669"/>
    <property type="project" value="EnsemblFungi"/>
</dbReference>
<keyword evidence="6 10" id="KW-0067">ATP-binding</keyword>
<dbReference type="EMBL" id="HE978322">
    <property type="protein sequence ID" value="CCK71926.1"/>
    <property type="molecule type" value="Genomic_DNA"/>
</dbReference>
<dbReference type="eggNOG" id="KOG0032">
    <property type="taxonomic scope" value="Eukaryota"/>
</dbReference>
<dbReference type="SMART" id="SM00220">
    <property type="entry name" value="S_TKc"/>
    <property type="match status" value="1"/>
</dbReference>
<sequence length="614" mass="68696">MNKLKAIFGGGNNNNSSGNSKKQSHSKTVGTSETNRDKNTKMASMESKLRNLTVSGSPRSAEMDYAFGGDAVPRQQVGDDSVRVDEQVFLDEGGEFPAEQLVENSGSFSSSMSVSSACSSDMILSDEATDDVPITETAINGPSSFFNEQEEITDYFLVDKIGEGAFSRVFRAKPVGDSFLAKNYKEVAIKVIKKDHLTPVATATTAAGGAGNTEKLSTKEQVLKEVTLHKIVSGNCPNVVKFIDFKETRSYYYIVQELLKGGEIFNVIVKFTYFSEDLSRHIIRQLGVAVKHLHSIGIVHRDIKPENLLYEPIKYIANPHPKLRESDDPNTKLDEGVFILGVGSGGIGTVKLTDFGLSKQIYHDNTKTPCGTVGYTAPEVVKDERYSMQVDLWGIGCVLYTMLCGFPPFYDDKIDVLTEKISRGEYTFLSPWWDEISDGAKNCVRNLLEVNPEKRYDIDEFLADPWLNKYDSEVNLKSRKKSRVPVVPERSKIRKSSTHKKKMMQMFRNEDPSILYSPAAVVMRDAFDVSNAVQRIEEAKKLSPRARHANLYSLNEEEDEEGLDDKMQFNEELESHNLNEQNFPLSLNASTIVQRRKEKQGKLMDNMVAEVVSV</sequence>
<dbReference type="SUPFAM" id="SSF56112">
    <property type="entry name" value="Protein kinase-like (PK-like)"/>
    <property type="match status" value="1"/>
</dbReference>
<dbReference type="PROSITE" id="PS00107">
    <property type="entry name" value="PROTEIN_KINASE_ATP"/>
    <property type="match status" value="1"/>
</dbReference>
<dbReference type="RefSeq" id="XP_022466171.1">
    <property type="nucleotide sequence ID" value="XM_022609813.1"/>
</dbReference>
<dbReference type="InterPro" id="IPR011009">
    <property type="entry name" value="Kinase-like_dom_sf"/>
</dbReference>
<keyword evidence="14" id="KW-1185">Reference proteome</keyword>
<dbReference type="GO" id="GO:0004674">
    <property type="term" value="F:protein serine/threonine kinase activity"/>
    <property type="evidence" value="ECO:0007669"/>
    <property type="project" value="UniProtKB-KW"/>
</dbReference>
<reference evidence="14" key="2">
    <citation type="submission" date="2012-08" db="EMBL/GenBank/DDBJ databases">
        <title>Genome sequence of Kazachstania naganishii.</title>
        <authorList>
            <person name="Gordon J.L."/>
            <person name="Armisen D."/>
            <person name="Proux-Wera E."/>
            <person name="OhEigeartaigh S.S."/>
            <person name="Byrne K.P."/>
            <person name="Wolfe K.H."/>
        </authorList>
    </citation>
    <scope>NUCLEOTIDE SEQUENCE [LARGE SCALE GENOMIC DNA]</scope>
    <source>
        <strain evidence="14">ATCC MYA-139 / BCRC 22969 / CBS 8797 / CCRC 22969 / KCTC 17520 / NBRC 10181 / NCYC 3082</strain>
    </source>
</reference>
<gene>
    <name evidence="13" type="primary">KNAG0I01360</name>
    <name evidence="13" type="ordered locus">KNAG_0I01360</name>
</gene>
<dbReference type="InterPro" id="IPR000719">
    <property type="entry name" value="Prot_kinase_dom"/>
</dbReference>
<evidence type="ECO:0000256" key="11">
    <source>
        <dbReference type="SAM" id="MobiDB-lite"/>
    </source>
</evidence>
<dbReference type="HOGENOM" id="CLU_006421_3_1_1"/>
<dbReference type="EC" id="2.7.11.1" evidence="1"/>
<dbReference type="Proteomes" id="UP000006310">
    <property type="component" value="Chromosome 9"/>
</dbReference>
<dbReference type="Gene3D" id="1.10.510.10">
    <property type="entry name" value="Transferase(Phosphotransferase) domain 1"/>
    <property type="match status" value="1"/>
</dbReference>
<evidence type="ECO:0000256" key="5">
    <source>
        <dbReference type="ARBA" id="ARBA00022777"/>
    </source>
</evidence>
<keyword evidence="5" id="KW-0418">Kinase</keyword>
<evidence type="ECO:0000256" key="9">
    <source>
        <dbReference type="ARBA" id="ARBA00048679"/>
    </source>
</evidence>
<evidence type="ECO:0000256" key="2">
    <source>
        <dbReference type="ARBA" id="ARBA00022527"/>
    </source>
</evidence>
<dbReference type="CDD" id="cd14096">
    <property type="entry name" value="STKc_RCK1-like"/>
    <property type="match status" value="1"/>
</dbReference>
<dbReference type="Gene3D" id="3.30.200.20">
    <property type="entry name" value="Phosphorylase Kinase, domain 1"/>
    <property type="match status" value="1"/>
</dbReference>
<dbReference type="PROSITE" id="PS00108">
    <property type="entry name" value="PROTEIN_KINASE_ST"/>
    <property type="match status" value="1"/>
</dbReference>
<proteinExistence type="predicted"/>
<protein>
    <recommendedName>
        <fullName evidence="1">non-specific serine/threonine protein kinase</fullName>
        <ecNumber evidence="1">2.7.11.1</ecNumber>
    </recommendedName>
</protein>
<keyword evidence="7" id="KW-0112">Calmodulin-binding</keyword>